<dbReference type="RefSeq" id="WP_036558530.1">
    <property type="nucleotide sequence ID" value="NZ_JRNI01000016.1"/>
</dbReference>
<keyword evidence="10" id="KW-1185">Reference proteome</keyword>
<comment type="caution">
    <text evidence="9">The sequence shown here is derived from an EMBL/GenBank/DDBJ whole genome shotgun (WGS) entry which is preliminary data.</text>
</comment>
<keyword evidence="4" id="KW-1003">Cell membrane</keyword>
<feature type="transmembrane region" description="Helical" evidence="8">
    <location>
        <begin position="121"/>
        <end position="143"/>
    </location>
</feature>
<keyword evidence="3" id="KW-0813">Transport</keyword>
<dbReference type="eggNOG" id="COG4606">
    <property type="taxonomic scope" value="Bacteria"/>
</dbReference>
<evidence type="ECO:0000256" key="2">
    <source>
        <dbReference type="ARBA" id="ARBA00007935"/>
    </source>
</evidence>
<feature type="transmembrane region" description="Helical" evidence="8">
    <location>
        <begin position="279"/>
        <end position="299"/>
    </location>
</feature>
<dbReference type="GO" id="GO:0033214">
    <property type="term" value="P:siderophore-iron import into cell"/>
    <property type="evidence" value="ECO:0007669"/>
    <property type="project" value="TreeGrafter"/>
</dbReference>
<evidence type="ECO:0000256" key="1">
    <source>
        <dbReference type="ARBA" id="ARBA00004651"/>
    </source>
</evidence>
<dbReference type="InterPro" id="IPR037294">
    <property type="entry name" value="ABC_BtuC-like"/>
</dbReference>
<feature type="transmembrane region" description="Helical" evidence="8">
    <location>
        <begin position="252"/>
        <end position="273"/>
    </location>
</feature>
<comment type="similarity">
    <text evidence="2">Belongs to the binding-protein-dependent transport system permease family. FecCD subfamily.</text>
</comment>
<dbReference type="OrthoDB" id="9811975at2"/>
<evidence type="ECO:0000256" key="4">
    <source>
        <dbReference type="ARBA" id="ARBA00022475"/>
    </source>
</evidence>
<feature type="transmembrane region" description="Helical" evidence="8">
    <location>
        <begin position="95"/>
        <end position="115"/>
    </location>
</feature>
<feature type="transmembrane region" description="Helical" evidence="8">
    <location>
        <begin position="155"/>
        <end position="184"/>
    </location>
</feature>
<feature type="transmembrane region" description="Helical" evidence="8">
    <location>
        <begin position="204"/>
        <end position="232"/>
    </location>
</feature>
<keyword evidence="6 8" id="KW-1133">Transmembrane helix</keyword>
<evidence type="ECO:0000313" key="10">
    <source>
        <dbReference type="Proteomes" id="UP000029629"/>
    </source>
</evidence>
<proteinExistence type="inferred from homology"/>
<keyword evidence="5 8" id="KW-0812">Transmembrane</keyword>
<evidence type="ECO:0000256" key="6">
    <source>
        <dbReference type="ARBA" id="ARBA00022989"/>
    </source>
</evidence>
<organism evidence="9 10">
    <name type="scientific">Oligella urethralis DNF00040</name>
    <dbReference type="NCBI Taxonomy" id="1401065"/>
    <lineage>
        <taxon>Bacteria</taxon>
        <taxon>Pseudomonadati</taxon>
        <taxon>Pseudomonadota</taxon>
        <taxon>Betaproteobacteria</taxon>
        <taxon>Burkholderiales</taxon>
        <taxon>Alcaligenaceae</taxon>
        <taxon>Oligella</taxon>
    </lineage>
</organism>
<name>A0A095Z9Z7_9BURK</name>
<evidence type="ECO:0000256" key="5">
    <source>
        <dbReference type="ARBA" id="ARBA00022692"/>
    </source>
</evidence>
<comment type="subcellular location">
    <subcellularLocation>
        <location evidence="1">Cell membrane</location>
        <topology evidence="1">Multi-pass membrane protein</topology>
    </subcellularLocation>
</comment>
<dbReference type="PANTHER" id="PTHR30472:SF27">
    <property type="entry name" value="PETROBACTIN IMPORT SYSTEM PERMEASE PROTEIN YCLN"/>
    <property type="match status" value="1"/>
</dbReference>
<dbReference type="EMBL" id="JRNI01000016">
    <property type="protein sequence ID" value="KGF31166.1"/>
    <property type="molecule type" value="Genomic_DNA"/>
</dbReference>
<sequence>MKIFLIATCFFLSIISLLLGVEQLSWFILFTSRLPRLIAILLAGIGLAITGVVLQNITQNKFVEPATSGGLDAAKLGILLSITLTPNLSIFPKMVFALACVFVSSIILVFIINQLSFRSSALVPVIGLIFGGFISAIAEFYAYQQQIMQNMQSWLLGDLASIVAGHYELIYIIVPIIALTYFYAYRLTAIGMGRDLSKSIGVNYSITVIIGLLLVSLSVATIVITVGAIPFVGLVIPNLIARRYGDHLSKTLPITAIAGATLLLVCDVLGRVLIFPYEIPIALTAGSIGGLIFLSMILFKRGIK</sequence>
<dbReference type="GO" id="GO:0005886">
    <property type="term" value="C:plasma membrane"/>
    <property type="evidence" value="ECO:0007669"/>
    <property type="project" value="UniProtKB-SubCell"/>
</dbReference>
<dbReference type="AlphaFoldDB" id="A0A095Z9Z7"/>
<evidence type="ECO:0000256" key="3">
    <source>
        <dbReference type="ARBA" id="ARBA00022448"/>
    </source>
</evidence>
<reference evidence="9 10" key="1">
    <citation type="submission" date="2014-07" db="EMBL/GenBank/DDBJ databases">
        <authorList>
            <person name="McCorrison J."/>
            <person name="Sanka R."/>
            <person name="Torralba M."/>
            <person name="Gillis M."/>
            <person name="Haft D.H."/>
            <person name="Methe B."/>
            <person name="Sutton G."/>
            <person name="Nelson K.E."/>
        </authorList>
    </citation>
    <scope>NUCLEOTIDE SEQUENCE [LARGE SCALE GENOMIC DNA]</scope>
    <source>
        <strain evidence="9 10">DNF00040</strain>
    </source>
</reference>
<protein>
    <submittedName>
        <fullName evidence="9">Iron ABC transporter permease</fullName>
    </submittedName>
</protein>
<dbReference type="PANTHER" id="PTHR30472">
    <property type="entry name" value="FERRIC ENTEROBACTIN TRANSPORT SYSTEM PERMEASE PROTEIN"/>
    <property type="match status" value="1"/>
</dbReference>
<dbReference type="SUPFAM" id="SSF81345">
    <property type="entry name" value="ABC transporter involved in vitamin B12 uptake, BtuC"/>
    <property type="match status" value="1"/>
</dbReference>
<evidence type="ECO:0000256" key="8">
    <source>
        <dbReference type="SAM" id="Phobius"/>
    </source>
</evidence>
<dbReference type="Gene3D" id="1.10.3470.10">
    <property type="entry name" value="ABC transporter involved in vitamin B12 uptake, BtuC"/>
    <property type="match status" value="1"/>
</dbReference>
<dbReference type="Proteomes" id="UP000029629">
    <property type="component" value="Unassembled WGS sequence"/>
</dbReference>
<keyword evidence="7 8" id="KW-0472">Membrane</keyword>
<accession>A0A095Z9Z7</accession>
<dbReference type="CDD" id="cd06550">
    <property type="entry name" value="TM_ABC_iron-siderophores_like"/>
    <property type="match status" value="1"/>
</dbReference>
<dbReference type="InterPro" id="IPR000522">
    <property type="entry name" value="ABC_transptr_permease_BtuC"/>
</dbReference>
<dbReference type="Pfam" id="PF01032">
    <property type="entry name" value="FecCD"/>
    <property type="match status" value="1"/>
</dbReference>
<dbReference type="GO" id="GO:0022857">
    <property type="term" value="F:transmembrane transporter activity"/>
    <property type="evidence" value="ECO:0007669"/>
    <property type="project" value="InterPro"/>
</dbReference>
<feature type="transmembrane region" description="Helical" evidence="8">
    <location>
        <begin position="36"/>
        <end position="54"/>
    </location>
</feature>
<evidence type="ECO:0000256" key="7">
    <source>
        <dbReference type="ARBA" id="ARBA00023136"/>
    </source>
</evidence>
<evidence type="ECO:0000313" key="9">
    <source>
        <dbReference type="EMBL" id="KGF31166.1"/>
    </source>
</evidence>
<gene>
    <name evidence="9" type="ORF">HMPREF2130_04245</name>
</gene>